<dbReference type="Pfam" id="PF14240">
    <property type="entry name" value="YHYH"/>
    <property type="match status" value="1"/>
</dbReference>
<evidence type="ECO:0000313" key="2">
    <source>
        <dbReference type="EMBL" id="KKM13702.1"/>
    </source>
</evidence>
<accession>A0A0F9HEY9</accession>
<dbReference type="EMBL" id="LAZR01015323">
    <property type="protein sequence ID" value="KKM13702.1"/>
    <property type="molecule type" value="Genomic_DNA"/>
</dbReference>
<reference evidence="2" key="1">
    <citation type="journal article" date="2015" name="Nature">
        <title>Complex archaea that bridge the gap between prokaryotes and eukaryotes.</title>
        <authorList>
            <person name="Spang A."/>
            <person name="Saw J.H."/>
            <person name="Jorgensen S.L."/>
            <person name="Zaremba-Niedzwiedzka K."/>
            <person name="Martijn J."/>
            <person name="Lind A.E."/>
            <person name="van Eijk R."/>
            <person name="Schleper C."/>
            <person name="Guy L."/>
            <person name="Ettema T.J."/>
        </authorList>
    </citation>
    <scope>NUCLEOTIDE SEQUENCE</scope>
</reference>
<feature type="domain" description="YHYH" evidence="1">
    <location>
        <begin position="149"/>
        <end position="246"/>
    </location>
</feature>
<comment type="caution">
    <text evidence="2">The sequence shown here is derived from an EMBL/GenBank/DDBJ whole genome shotgun (WGS) entry which is preliminary data.</text>
</comment>
<feature type="non-terminal residue" evidence="2">
    <location>
        <position position="246"/>
    </location>
</feature>
<name>A0A0F9HEY9_9ZZZZ</name>
<gene>
    <name evidence="2" type="ORF">LCGC14_1713520</name>
</gene>
<dbReference type="InterPro" id="IPR025924">
    <property type="entry name" value="YHYH_dom"/>
</dbReference>
<proteinExistence type="predicted"/>
<dbReference type="AlphaFoldDB" id="A0A0F9HEY9"/>
<evidence type="ECO:0000259" key="1">
    <source>
        <dbReference type="Pfam" id="PF14240"/>
    </source>
</evidence>
<organism evidence="2">
    <name type="scientific">marine sediment metagenome</name>
    <dbReference type="NCBI Taxonomy" id="412755"/>
    <lineage>
        <taxon>unclassified sequences</taxon>
        <taxon>metagenomes</taxon>
        <taxon>ecological metagenomes</taxon>
    </lineage>
</organism>
<sequence>MTLKSYLWPSLFVLAFLGAAPMALAHPNIAEFSETAFAEQPQTVECTLENGTASTCYKIIVNYLPDDLEIGPFCPATLTDAGGIWEWTGENAKLYRVDETFLRMLDDLGYRFFDEDGTVHVVDAATEQPTVDHACINVSPDESVEITILLPVTPVMADSPTPLGTVSKVGVALNGVPVFSDAPSIQQTGHMPALDTCGGHIDPGGWYHWHATSTDIETVFAASGVIADCALEQDSAALFGYAFDGF</sequence>
<protein>
    <recommendedName>
        <fullName evidence="1">YHYH domain-containing protein</fullName>
    </recommendedName>
</protein>